<dbReference type="GO" id="GO:0022857">
    <property type="term" value="F:transmembrane transporter activity"/>
    <property type="evidence" value="ECO:0007669"/>
    <property type="project" value="TreeGrafter"/>
</dbReference>
<accession>A0A8H9HU50</accession>
<dbReference type="GO" id="GO:0016887">
    <property type="term" value="F:ATP hydrolysis activity"/>
    <property type="evidence" value="ECO:0007669"/>
    <property type="project" value="InterPro"/>
</dbReference>
<dbReference type="Pfam" id="PF00005">
    <property type="entry name" value="ABC_tran"/>
    <property type="match status" value="1"/>
</dbReference>
<dbReference type="InterPro" id="IPR015854">
    <property type="entry name" value="ABC_transpr_LolD-like"/>
</dbReference>
<evidence type="ECO:0000313" key="6">
    <source>
        <dbReference type="EMBL" id="GFH78618.1"/>
    </source>
</evidence>
<dbReference type="PANTHER" id="PTHR24220">
    <property type="entry name" value="IMPORT ATP-BINDING PROTEIN"/>
    <property type="match status" value="1"/>
</dbReference>
<dbReference type="GO" id="GO:0005524">
    <property type="term" value="F:ATP binding"/>
    <property type="evidence" value="ECO:0007669"/>
    <property type="project" value="UniProtKB-KW"/>
</dbReference>
<keyword evidence="2" id="KW-0547">Nucleotide-binding</keyword>
<dbReference type="InterPro" id="IPR003593">
    <property type="entry name" value="AAA+_ATPase"/>
</dbReference>
<dbReference type="SUPFAM" id="SSF52540">
    <property type="entry name" value="P-loop containing nucleoside triphosphate hydrolases"/>
    <property type="match status" value="1"/>
</dbReference>
<reference evidence="7" key="3">
    <citation type="submission" date="2020-09" db="EMBL/GenBank/DDBJ databases">
        <authorList>
            <person name="Sun Q."/>
            <person name="Ohkuma M."/>
        </authorList>
    </citation>
    <scope>NUCLEOTIDE SEQUENCE</scope>
    <source>
        <strain evidence="7">JCM 4136</strain>
    </source>
</reference>
<dbReference type="Proteomes" id="UP000660975">
    <property type="component" value="Unassembled WGS sequence"/>
</dbReference>
<feature type="domain" description="ABC transporter" evidence="5">
    <location>
        <begin position="10"/>
        <end position="243"/>
    </location>
</feature>
<evidence type="ECO:0000313" key="7">
    <source>
        <dbReference type="EMBL" id="GGU85437.1"/>
    </source>
</evidence>
<protein>
    <submittedName>
        <fullName evidence="7">ABC transporter ATP-binding protein</fullName>
    </submittedName>
</protein>
<dbReference type="PANTHER" id="PTHR24220:SF689">
    <property type="entry name" value="LIPOPROTEIN-RELEASING SYSTEM ATP-BINDING PROTEIN LOLD"/>
    <property type="match status" value="1"/>
</dbReference>
<dbReference type="Proteomes" id="UP000480804">
    <property type="component" value="Unassembled WGS sequence"/>
</dbReference>
<name>A0A8H9HU50_9ACTN</name>
<organism evidence="7 9">
    <name type="scientific">Streptomyces gougerotii</name>
    <dbReference type="NCBI Taxonomy" id="53448"/>
    <lineage>
        <taxon>Bacteria</taxon>
        <taxon>Bacillati</taxon>
        <taxon>Actinomycetota</taxon>
        <taxon>Actinomycetes</taxon>
        <taxon>Kitasatosporales</taxon>
        <taxon>Streptomycetaceae</taxon>
        <taxon>Streptomyces</taxon>
        <taxon>Streptomyces diastaticus group</taxon>
    </lineage>
</organism>
<gene>
    <name evidence="7" type="ORF">GCM10010227_44740</name>
    <name evidence="6" type="ORF">Sgou_32880</name>
</gene>
<keyword evidence="3 7" id="KW-0067">ATP-binding</keyword>
<sequence length="243" mass="26214">MAVPPDNDLLRAVGLRHAPHGFPVLTDVTLGASTGEILAVTGPRAAGKTTLLRCLSGQLVPDEGEVWFADMPVHNLTASQRERFRREHLGWIDSEPHLVPELSAWENAALPLLLRGTPRRTAKSAALEWLDRFDLGALAGERPHSLAYSQRQQVCVARAIAMEPAALLADEPTAALRGPERAHVLRTLVSAARSNDITVVIAATDEETASVADRTLRLYDGRTDGDGPGSPEQEGREECSLSV</sequence>
<dbReference type="EMBL" id="BMSC01000016">
    <property type="protein sequence ID" value="GGU85437.1"/>
    <property type="molecule type" value="Genomic_DNA"/>
</dbReference>
<reference evidence="7" key="1">
    <citation type="journal article" date="2014" name="Int. J. Syst. Evol. Microbiol.">
        <title>Complete genome sequence of Corynebacterium casei LMG S-19264T (=DSM 44701T), isolated from a smear-ripened cheese.</title>
        <authorList>
            <consortium name="US DOE Joint Genome Institute (JGI-PGF)"/>
            <person name="Walter F."/>
            <person name="Albersmeier A."/>
            <person name="Kalinowski J."/>
            <person name="Ruckert C."/>
        </authorList>
    </citation>
    <scope>NUCLEOTIDE SEQUENCE</scope>
    <source>
        <strain evidence="7">JCM 4136</strain>
    </source>
</reference>
<feature type="region of interest" description="Disordered" evidence="4">
    <location>
        <begin position="217"/>
        <end position="243"/>
    </location>
</feature>
<dbReference type="SMART" id="SM00382">
    <property type="entry name" value="AAA"/>
    <property type="match status" value="1"/>
</dbReference>
<comment type="caution">
    <text evidence="7">The sequence shown here is derived from an EMBL/GenBank/DDBJ whole genome shotgun (WGS) entry which is preliminary data.</text>
</comment>
<proteinExistence type="inferred from homology"/>
<dbReference type="EMBL" id="BLLO01000020">
    <property type="protein sequence ID" value="GFH78618.1"/>
    <property type="molecule type" value="Genomic_DNA"/>
</dbReference>
<dbReference type="GO" id="GO:0005886">
    <property type="term" value="C:plasma membrane"/>
    <property type="evidence" value="ECO:0007669"/>
    <property type="project" value="TreeGrafter"/>
</dbReference>
<dbReference type="PROSITE" id="PS50893">
    <property type="entry name" value="ABC_TRANSPORTER_2"/>
    <property type="match status" value="1"/>
</dbReference>
<evidence type="ECO:0000256" key="3">
    <source>
        <dbReference type="ARBA" id="ARBA00022840"/>
    </source>
</evidence>
<dbReference type="InterPro" id="IPR003439">
    <property type="entry name" value="ABC_transporter-like_ATP-bd"/>
</dbReference>
<comment type="similarity">
    <text evidence="1">Belongs to the ABC transporter superfamily.</text>
</comment>
<evidence type="ECO:0000313" key="9">
    <source>
        <dbReference type="Proteomes" id="UP000660975"/>
    </source>
</evidence>
<evidence type="ECO:0000259" key="5">
    <source>
        <dbReference type="PROSITE" id="PS50893"/>
    </source>
</evidence>
<dbReference type="InterPro" id="IPR027417">
    <property type="entry name" value="P-loop_NTPase"/>
</dbReference>
<evidence type="ECO:0000256" key="2">
    <source>
        <dbReference type="ARBA" id="ARBA00022741"/>
    </source>
</evidence>
<reference evidence="6 8" key="2">
    <citation type="submission" date="2020-02" db="EMBL/GenBank/DDBJ databases">
        <title>Whole genome shotgun sequence of Streptomyces gougerotii NBRC 13043.</title>
        <authorList>
            <person name="Ichikawa N."/>
            <person name="Komaki H."/>
            <person name="Tamura T."/>
        </authorList>
    </citation>
    <scope>NUCLEOTIDE SEQUENCE [LARGE SCALE GENOMIC DNA]</scope>
    <source>
        <strain evidence="6 8">NBRC 13043</strain>
    </source>
</reference>
<evidence type="ECO:0000313" key="8">
    <source>
        <dbReference type="Proteomes" id="UP000480804"/>
    </source>
</evidence>
<evidence type="ECO:0000256" key="1">
    <source>
        <dbReference type="ARBA" id="ARBA00005417"/>
    </source>
</evidence>
<dbReference type="Gene3D" id="3.40.50.300">
    <property type="entry name" value="P-loop containing nucleotide triphosphate hydrolases"/>
    <property type="match status" value="1"/>
</dbReference>
<keyword evidence="8" id="KW-1185">Reference proteome</keyword>
<feature type="compositionally biased region" description="Basic and acidic residues" evidence="4">
    <location>
        <begin position="233"/>
        <end position="243"/>
    </location>
</feature>
<dbReference type="RefSeq" id="WP_189401036.1">
    <property type="nucleotide sequence ID" value="NZ_BLLO01000020.1"/>
</dbReference>
<evidence type="ECO:0000256" key="4">
    <source>
        <dbReference type="SAM" id="MobiDB-lite"/>
    </source>
</evidence>
<dbReference type="AlphaFoldDB" id="A0A8H9HU50"/>